<feature type="region of interest" description="Disordered" evidence="3">
    <location>
        <begin position="1"/>
        <end position="62"/>
    </location>
</feature>
<proteinExistence type="inferred from homology"/>
<sequence length="245" mass="26312">MGRGVSAGGGQSSLGYLFGSGEAPKPPAVNAEAPAKQVPDTSSGPSQRSTATASPPSADVTKQIPAGIQGSQANNYFRADGQNCGNFITPWRYDVLLSFRGEDAPRRHQPTLPLPEGERSQCLHGSQSPKRRRHIISAHGLDQELPNLRGCPLEKLCWLDMLSRGTLECRNKYPGQMVLPVFYDVDPSTVRKQTCCIGVALAKHEEDKNKEVVACSRAALTEAAGLSGWDMTNSAKGSVCFICQD</sequence>
<feature type="compositionally biased region" description="Gly residues" evidence="3">
    <location>
        <begin position="1"/>
        <end position="12"/>
    </location>
</feature>
<dbReference type="STRING" id="22663.A0A2I0IUQ6"/>
<feature type="region of interest" description="Disordered" evidence="3">
    <location>
        <begin position="104"/>
        <end position="129"/>
    </location>
</feature>
<evidence type="ECO:0000256" key="1">
    <source>
        <dbReference type="ARBA" id="ARBA00009656"/>
    </source>
</evidence>
<dbReference type="GO" id="GO:0010005">
    <property type="term" value="C:cortical microtubule, transverse to long axis"/>
    <property type="evidence" value="ECO:0007669"/>
    <property type="project" value="TreeGrafter"/>
</dbReference>
<evidence type="ECO:0000256" key="2">
    <source>
        <dbReference type="ARBA" id="ARBA00022701"/>
    </source>
</evidence>
<dbReference type="Gene3D" id="3.40.50.10140">
    <property type="entry name" value="Toll/interleukin-1 receptor homology (TIR) domain"/>
    <property type="match status" value="1"/>
</dbReference>
<dbReference type="Pfam" id="PF01582">
    <property type="entry name" value="TIR"/>
    <property type="match status" value="1"/>
</dbReference>
<dbReference type="GO" id="GO:0007165">
    <property type="term" value="P:signal transduction"/>
    <property type="evidence" value="ECO:0007669"/>
    <property type="project" value="InterPro"/>
</dbReference>
<reference evidence="5 6" key="1">
    <citation type="submission" date="2017-11" db="EMBL/GenBank/DDBJ databases">
        <title>De-novo sequencing of pomegranate (Punica granatum L.) genome.</title>
        <authorList>
            <person name="Akparov Z."/>
            <person name="Amiraslanov A."/>
            <person name="Hajiyeva S."/>
            <person name="Abbasov M."/>
            <person name="Kaur K."/>
            <person name="Hamwieh A."/>
            <person name="Solovyev V."/>
            <person name="Salamov A."/>
            <person name="Braich B."/>
            <person name="Kosarev P."/>
            <person name="Mahmoud A."/>
            <person name="Hajiyev E."/>
            <person name="Babayeva S."/>
            <person name="Izzatullayeva V."/>
            <person name="Mammadov A."/>
            <person name="Mammadov A."/>
            <person name="Sharifova S."/>
            <person name="Ojaghi J."/>
            <person name="Eynullazada K."/>
            <person name="Bayramov B."/>
            <person name="Abdulazimova A."/>
            <person name="Shahmuradov I."/>
        </authorList>
    </citation>
    <scope>NUCLEOTIDE SEQUENCE [LARGE SCALE GENOMIC DNA]</scope>
    <source>
        <strain evidence="6">cv. AG2017</strain>
        <tissue evidence="5">Leaf</tissue>
    </source>
</reference>
<evidence type="ECO:0000313" key="6">
    <source>
        <dbReference type="Proteomes" id="UP000233551"/>
    </source>
</evidence>
<dbReference type="PANTHER" id="PTHR33403">
    <property type="entry name" value="SPR1"/>
    <property type="match status" value="1"/>
</dbReference>
<dbReference type="SUPFAM" id="SSF52200">
    <property type="entry name" value="Toll/Interleukin receptor TIR domain"/>
    <property type="match status" value="1"/>
</dbReference>
<evidence type="ECO:0000313" key="5">
    <source>
        <dbReference type="EMBL" id="PKI47725.1"/>
    </source>
</evidence>
<accession>A0A2I0IUQ6</accession>
<dbReference type="GO" id="GO:0043622">
    <property type="term" value="P:cortical microtubule organization"/>
    <property type="evidence" value="ECO:0007669"/>
    <property type="project" value="InterPro"/>
</dbReference>
<dbReference type="InterPro" id="IPR000157">
    <property type="entry name" value="TIR_dom"/>
</dbReference>
<dbReference type="PANTHER" id="PTHR33403:SF48">
    <property type="entry name" value="PROTEIN SPIRAL1-LIKE 1"/>
    <property type="match status" value="1"/>
</dbReference>
<feature type="domain" description="TIR" evidence="4">
    <location>
        <begin position="167"/>
        <end position="234"/>
    </location>
</feature>
<comment type="similarity">
    <text evidence="1">Belongs to the SPIRAL1 family.</text>
</comment>
<dbReference type="InterPro" id="IPR039613">
    <property type="entry name" value="SPR1/2/3/4/5"/>
</dbReference>
<comment type="caution">
    <text evidence="5">The sequence shown here is derived from an EMBL/GenBank/DDBJ whole genome shotgun (WGS) entry which is preliminary data.</text>
</comment>
<dbReference type="AlphaFoldDB" id="A0A2I0IUQ6"/>
<keyword evidence="2" id="KW-0493">Microtubule</keyword>
<gene>
    <name evidence="5" type="ORF">CRG98_031858</name>
</gene>
<name>A0A2I0IUQ6_PUNGR</name>
<evidence type="ECO:0000256" key="3">
    <source>
        <dbReference type="SAM" id="MobiDB-lite"/>
    </source>
</evidence>
<keyword evidence="6" id="KW-1185">Reference proteome</keyword>
<dbReference type="Proteomes" id="UP000233551">
    <property type="component" value="Unassembled WGS sequence"/>
</dbReference>
<dbReference type="InterPro" id="IPR035897">
    <property type="entry name" value="Toll_tir_struct_dom_sf"/>
</dbReference>
<organism evidence="5 6">
    <name type="scientific">Punica granatum</name>
    <name type="common">Pomegranate</name>
    <dbReference type="NCBI Taxonomy" id="22663"/>
    <lineage>
        <taxon>Eukaryota</taxon>
        <taxon>Viridiplantae</taxon>
        <taxon>Streptophyta</taxon>
        <taxon>Embryophyta</taxon>
        <taxon>Tracheophyta</taxon>
        <taxon>Spermatophyta</taxon>
        <taxon>Magnoliopsida</taxon>
        <taxon>eudicotyledons</taxon>
        <taxon>Gunneridae</taxon>
        <taxon>Pentapetalae</taxon>
        <taxon>rosids</taxon>
        <taxon>malvids</taxon>
        <taxon>Myrtales</taxon>
        <taxon>Lythraceae</taxon>
        <taxon>Punica</taxon>
    </lineage>
</organism>
<evidence type="ECO:0000259" key="4">
    <source>
        <dbReference type="Pfam" id="PF01582"/>
    </source>
</evidence>
<protein>
    <recommendedName>
        <fullName evidence="4">TIR domain-containing protein</fullName>
    </recommendedName>
</protein>
<dbReference type="EMBL" id="PGOL01002464">
    <property type="protein sequence ID" value="PKI47725.1"/>
    <property type="molecule type" value="Genomic_DNA"/>
</dbReference>
<feature type="compositionally biased region" description="Polar residues" evidence="3">
    <location>
        <begin position="39"/>
        <end position="55"/>
    </location>
</feature>